<dbReference type="InterPro" id="IPR027417">
    <property type="entry name" value="P-loop_NTPase"/>
</dbReference>
<dbReference type="PANTHER" id="PTHR32071">
    <property type="entry name" value="TRANSCRIPTIONAL REGULATORY PROTEIN"/>
    <property type="match status" value="1"/>
</dbReference>
<dbReference type="InterPro" id="IPR002197">
    <property type="entry name" value="HTH_Fis"/>
</dbReference>
<dbReference type="GO" id="GO:0006355">
    <property type="term" value="P:regulation of DNA-templated transcription"/>
    <property type="evidence" value="ECO:0007669"/>
    <property type="project" value="InterPro"/>
</dbReference>
<evidence type="ECO:0000256" key="2">
    <source>
        <dbReference type="ARBA" id="ARBA00022840"/>
    </source>
</evidence>
<dbReference type="OrthoDB" id="9762726at2"/>
<dbReference type="PROSITE" id="PS50110">
    <property type="entry name" value="RESPONSE_REGULATORY"/>
    <property type="match status" value="1"/>
</dbReference>
<evidence type="ECO:0000259" key="9">
    <source>
        <dbReference type="PROSITE" id="PS50045"/>
    </source>
</evidence>
<dbReference type="Pfam" id="PF00072">
    <property type="entry name" value="Response_reg"/>
    <property type="match status" value="1"/>
</dbReference>
<dbReference type="Pfam" id="PF25601">
    <property type="entry name" value="AAA_lid_14"/>
    <property type="match status" value="1"/>
</dbReference>
<accession>A0A6N8DNL3</accession>
<evidence type="ECO:0000256" key="4">
    <source>
        <dbReference type="ARBA" id="ARBA00023015"/>
    </source>
</evidence>
<evidence type="ECO:0000259" key="10">
    <source>
        <dbReference type="PROSITE" id="PS50110"/>
    </source>
</evidence>
<dbReference type="SUPFAM" id="SSF46689">
    <property type="entry name" value="Homeodomain-like"/>
    <property type="match status" value="1"/>
</dbReference>
<feature type="domain" description="Response regulatory" evidence="10">
    <location>
        <begin position="5"/>
        <end position="119"/>
    </location>
</feature>
<dbReference type="SMART" id="SM00382">
    <property type="entry name" value="AAA"/>
    <property type="match status" value="1"/>
</dbReference>
<evidence type="ECO:0000256" key="3">
    <source>
        <dbReference type="ARBA" id="ARBA00023012"/>
    </source>
</evidence>
<dbReference type="Pfam" id="PF02954">
    <property type="entry name" value="HTH_8"/>
    <property type="match status" value="1"/>
</dbReference>
<dbReference type="GO" id="GO:0043565">
    <property type="term" value="F:sequence-specific DNA binding"/>
    <property type="evidence" value="ECO:0007669"/>
    <property type="project" value="InterPro"/>
</dbReference>
<evidence type="ECO:0000256" key="6">
    <source>
        <dbReference type="ARBA" id="ARBA00023159"/>
    </source>
</evidence>
<reference evidence="11 12" key="1">
    <citation type="submission" date="2019-11" db="EMBL/GenBank/DDBJ databases">
        <title>Whole-genome sequence of a Rhodoblastus acidophilus DSM 142.</title>
        <authorList>
            <person name="Kyndt J.A."/>
            <person name="Meyer T.E."/>
        </authorList>
    </citation>
    <scope>NUCLEOTIDE SEQUENCE [LARGE SCALE GENOMIC DNA]</scope>
    <source>
        <strain evidence="11 12">DSM 142</strain>
    </source>
</reference>
<dbReference type="PRINTS" id="PR01590">
    <property type="entry name" value="HTHFIS"/>
</dbReference>
<dbReference type="InterPro" id="IPR058031">
    <property type="entry name" value="AAA_lid_NorR"/>
</dbReference>
<feature type="modified residue" description="4-aspartylphosphate" evidence="8">
    <location>
        <position position="53"/>
    </location>
</feature>
<evidence type="ECO:0000256" key="7">
    <source>
        <dbReference type="ARBA" id="ARBA00023163"/>
    </source>
</evidence>
<dbReference type="EMBL" id="WNKS01000003">
    <property type="protein sequence ID" value="MTV30364.1"/>
    <property type="molecule type" value="Genomic_DNA"/>
</dbReference>
<keyword evidence="4" id="KW-0805">Transcription regulation</keyword>
<dbReference type="Gene3D" id="3.40.50.2300">
    <property type="match status" value="1"/>
</dbReference>
<keyword evidence="6" id="KW-0010">Activator</keyword>
<sequence>MTSGAVLIVDDELRSQESLKRVLSEEFDVLLASNAEEAEAILAGDLVQAILCDQRMPGESGVDFLRRVREAWPDPVRMIISGFSESEDIIAGVNEAGIYQYITKPWRPEKLLETVRDAVRLYHLQKGPGGGDVKPSHGTLNRMLSDRRREQKKMFEFERIVHDPKGPMVDTLALARKAACYDISVLITGASGAGKELLARAIHFGSARGDKPFVVENCGALPDELLESELFGCKKGAYTGAYQDRIGLFELADGGTIFLDEIGETSPAFQVKLLRVLQEREMRPLGAARSRKIDVRVISATNRDLESDVEQGRFRRDLFYRLNAFPLHLPALNERSGDIPLIAESILAEVNRAFRRKIPGFTPETLRQLRAYAWPGNVRELHNEIQRMVVMAEADAPLAAHLLSARVASGDVRINLNGHTTLKDQVEALERAAISRTLAACSGNISHAAEKLGLSRVGLRAKIDRYDLRKDVAQGCEP</sequence>
<keyword evidence="7" id="KW-0804">Transcription</keyword>
<dbReference type="AlphaFoldDB" id="A0A6N8DNL3"/>
<name>A0A6N8DNL3_RHOAC</name>
<protein>
    <submittedName>
        <fullName evidence="11">Response regulator</fullName>
    </submittedName>
</protein>
<dbReference type="InterPro" id="IPR025943">
    <property type="entry name" value="Sigma_54_int_dom_ATP-bd_2"/>
</dbReference>
<dbReference type="InterPro" id="IPR001789">
    <property type="entry name" value="Sig_transdc_resp-reg_receiver"/>
</dbReference>
<keyword evidence="2" id="KW-0067">ATP-binding</keyword>
<evidence type="ECO:0000256" key="1">
    <source>
        <dbReference type="ARBA" id="ARBA00022741"/>
    </source>
</evidence>
<dbReference type="PANTHER" id="PTHR32071:SF117">
    <property type="entry name" value="PTS-DEPENDENT DIHYDROXYACETONE KINASE OPERON REGULATORY PROTEIN-RELATED"/>
    <property type="match status" value="1"/>
</dbReference>
<dbReference type="Gene3D" id="3.40.50.300">
    <property type="entry name" value="P-loop containing nucleotide triphosphate hydrolases"/>
    <property type="match status" value="1"/>
</dbReference>
<evidence type="ECO:0000313" key="11">
    <source>
        <dbReference type="EMBL" id="MTV30364.1"/>
    </source>
</evidence>
<dbReference type="InterPro" id="IPR025944">
    <property type="entry name" value="Sigma_54_int_dom_CS"/>
</dbReference>
<dbReference type="GO" id="GO:0000160">
    <property type="term" value="P:phosphorelay signal transduction system"/>
    <property type="evidence" value="ECO:0007669"/>
    <property type="project" value="UniProtKB-KW"/>
</dbReference>
<dbReference type="SUPFAM" id="SSF52540">
    <property type="entry name" value="P-loop containing nucleoside triphosphate hydrolases"/>
    <property type="match status" value="1"/>
</dbReference>
<dbReference type="SUPFAM" id="SSF52172">
    <property type="entry name" value="CheY-like"/>
    <property type="match status" value="1"/>
</dbReference>
<dbReference type="PROSITE" id="PS50045">
    <property type="entry name" value="SIGMA54_INTERACT_4"/>
    <property type="match status" value="1"/>
</dbReference>
<keyword evidence="8" id="KW-0597">Phosphoprotein</keyword>
<dbReference type="CDD" id="cd00009">
    <property type="entry name" value="AAA"/>
    <property type="match status" value="1"/>
</dbReference>
<dbReference type="InterPro" id="IPR009057">
    <property type="entry name" value="Homeodomain-like_sf"/>
</dbReference>
<dbReference type="Gene3D" id="1.10.10.60">
    <property type="entry name" value="Homeodomain-like"/>
    <property type="match status" value="1"/>
</dbReference>
<comment type="caution">
    <text evidence="11">The sequence shown here is derived from an EMBL/GenBank/DDBJ whole genome shotgun (WGS) entry which is preliminary data.</text>
</comment>
<feature type="domain" description="Sigma-54 factor interaction" evidence="9">
    <location>
        <begin position="168"/>
        <end position="390"/>
    </location>
</feature>
<dbReference type="GO" id="GO:0005524">
    <property type="term" value="F:ATP binding"/>
    <property type="evidence" value="ECO:0007669"/>
    <property type="project" value="UniProtKB-KW"/>
</dbReference>
<organism evidence="11 12">
    <name type="scientific">Rhodoblastus acidophilus</name>
    <name type="common">Rhodopseudomonas acidophila</name>
    <dbReference type="NCBI Taxonomy" id="1074"/>
    <lineage>
        <taxon>Bacteria</taxon>
        <taxon>Pseudomonadati</taxon>
        <taxon>Pseudomonadota</taxon>
        <taxon>Alphaproteobacteria</taxon>
        <taxon>Hyphomicrobiales</taxon>
        <taxon>Rhodoblastaceae</taxon>
        <taxon>Rhodoblastus</taxon>
    </lineage>
</organism>
<dbReference type="Gene3D" id="1.10.8.60">
    <property type="match status" value="1"/>
</dbReference>
<dbReference type="FunFam" id="3.40.50.300:FF:000006">
    <property type="entry name" value="DNA-binding transcriptional regulator NtrC"/>
    <property type="match status" value="1"/>
</dbReference>
<dbReference type="PROSITE" id="PS00688">
    <property type="entry name" value="SIGMA54_INTERACT_3"/>
    <property type="match status" value="1"/>
</dbReference>
<evidence type="ECO:0000256" key="5">
    <source>
        <dbReference type="ARBA" id="ARBA00023125"/>
    </source>
</evidence>
<keyword evidence="3" id="KW-0902">Two-component regulatory system</keyword>
<dbReference type="Pfam" id="PF00158">
    <property type="entry name" value="Sigma54_activat"/>
    <property type="match status" value="1"/>
</dbReference>
<keyword evidence="5" id="KW-0238">DNA-binding</keyword>
<dbReference type="InterPro" id="IPR011006">
    <property type="entry name" value="CheY-like_superfamily"/>
</dbReference>
<dbReference type="SMART" id="SM00448">
    <property type="entry name" value="REC"/>
    <property type="match status" value="1"/>
</dbReference>
<dbReference type="RefSeq" id="WP_155445025.1">
    <property type="nucleotide sequence ID" value="NZ_JAOQNR010000003.1"/>
</dbReference>
<keyword evidence="1" id="KW-0547">Nucleotide-binding</keyword>
<dbReference type="InterPro" id="IPR003593">
    <property type="entry name" value="AAA+_ATPase"/>
</dbReference>
<evidence type="ECO:0000313" key="12">
    <source>
        <dbReference type="Proteomes" id="UP000439113"/>
    </source>
</evidence>
<gene>
    <name evidence="11" type="ORF">GJ654_05080</name>
</gene>
<proteinExistence type="predicted"/>
<evidence type="ECO:0000256" key="8">
    <source>
        <dbReference type="PROSITE-ProRule" id="PRU00169"/>
    </source>
</evidence>
<dbReference type="InterPro" id="IPR002078">
    <property type="entry name" value="Sigma_54_int"/>
</dbReference>
<dbReference type="Proteomes" id="UP000439113">
    <property type="component" value="Unassembled WGS sequence"/>
</dbReference>
<dbReference type="PROSITE" id="PS00676">
    <property type="entry name" value="SIGMA54_INTERACT_2"/>
    <property type="match status" value="1"/>
</dbReference>